<dbReference type="Gene3D" id="3.30.70.1660">
    <property type="match status" value="1"/>
</dbReference>
<sequence length="372" mass="42186">MLEYPELKAASADLIEQYESLWGRLDYAETRTRLDEIEKELSKPGAWDNPEALTPMLKEKSQLSTKLEMYDGLSEAREDLDAWLELAHEAPEEESLSALNAQVALLRERLAGTELATMFAFEHDKSNAILEIHPGAGGVESQDWAEMLLRMYNRYAERKGFKVTQLDYQAGEEAGLKSVTLQIEGLFAYGLLKGETGVHRLIRISPFDSSGRRHTSFASVDVYPDMDDDIEIEVKDEDLRIDTFRSSGPGGQSVNKTSSAVRITHIPTGIVAQCQNEKSQHRNKATALRLVKARLYERELKKIEESRRQDYQAKDAIAWGSQIRTYTLQPYRLVKDHRSNSESGNVDAFLDGDLDEMIRNHLLFIHAHGQKN</sequence>
<dbReference type="InterPro" id="IPR004374">
    <property type="entry name" value="PrfB"/>
</dbReference>
<evidence type="ECO:0000256" key="4">
    <source>
        <dbReference type="HAMAP-Rule" id="MF_00094"/>
    </source>
</evidence>
<dbReference type="InterPro" id="IPR045853">
    <property type="entry name" value="Pep_chain_release_fac_I_sf"/>
</dbReference>
<dbReference type="SMART" id="SM00937">
    <property type="entry name" value="PCRF"/>
    <property type="match status" value="1"/>
</dbReference>
<evidence type="ECO:0000256" key="1">
    <source>
        <dbReference type="ARBA" id="ARBA00010835"/>
    </source>
</evidence>
<comment type="caution">
    <text evidence="7">The sequence shown here is derived from an EMBL/GenBank/DDBJ whole genome shotgun (WGS) entry which is preliminary data.</text>
</comment>
<name>A0ABV4K013_9BACT</name>
<dbReference type="Gene3D" id="3.30.160.20">
    <property type="match status" value="1"/>
</dbReference>
<dbReference type="Gene3D" id="1.20.58.410">
    <property type="entry name" value="Release factor"/>
    <property type="match status" value="1"/>
</dbReference>
<evidence type="ECO:0000313" key="8">
    <source>
        <dbReference type="Proteomes" id="UP001568698"/>
    </source>
</evidence>
<dbReference type="HAMAP" id="MF_00094">
    <property type="entry name" value="Rel_fac_2"/>
    <property type="match status" value="1"/>
</dbReference>
<feature type="modified residue" description="N5-methylglutamine" evidence="4">
    <location>
        <position position="252"/>
    </location>
</feature>
<keyword evidence="3 4" id="KW-0648">Protein biosynthesis</keyword>
<comment type="function">
    <text evidence="4">Peptide chain release factor 2 directs the termination of translation in response to the peptide chain termination codons UGA and UAA.</text>
</comment>
<dbReference type="Proteomes" id="UP001568698">
    <property type="component" value="Unassembled WGS sequence"/>
</dbReference>
<evidence type="ECO:0000259" key="6">
    <source>
        <dbReference type="PROSITE" id="PS00745"/>
    </source>
</evidence>
<reference evidence="7 8" key="1">
    <citation type="submission" date="2024-08" db="EMBL/GenBank/DDBJ databases">
        <title>Sulfate-reducing bacteria isolated from formation water of the oil field in Kazakhstan and description of Pseudodesulfovibrio sp.</title>
        <authorList>
            <person name="Bidzhieva S.K."/>
            <person name="Tourova T.P."/>
            <person name="Grouzdev D.S."/>
            <person name="Beletsky A.V."/>
            <person name="Sokolova D.S."/>
            <person name="Samigullina S.R."/>
            <person name="Poltaraus A.B."/>
            <person name="Avtukh A.N."/>
            <person name="Tereshina V.M."/>
            <person name="Zhaparov N.S."/>
            <person name="Mardanov A.V."/>
            <person name="Nazina T.N."/>
        </authorList>
    </citation>
    <scope>NUCLEOTIDE SEQUENCE [LARGE SCALE GENOMIC DNA]</scope>
    <source>
        <strain evidence="7 8">9FUS</strain>
    </source>
</reference>
<accession>A0ABV4K013</accession>
<dbReference type="EMBL" id="JBGLYH010000004">
    <property type="protein sequence ID" value="MEZ7195626.1"/>
    <property type="molecule type" value="Genomic_DNA"/>
</dbReference>
<evidence type="ECO:0000256" key="3">
    <source>
        <dbReference type="ARBA" id="ARBA00022917"/>
    </source>
</evidence>
<dbReference type="PROSITE" id="PS00745">
    <property type="entry name" value="RF_PROK_I"/>
    <property type="match status" value="1"/>
</dbReference>
<dbReference type="SUPFAM" id="SSF75620">
    <property type="entry name" value="Release factor"/>
    <property type="match status" value="1"/>
</dbReference>
<keyword evidence="8" id="KW-1185">Reference proteome</keyword>
<keyword evidence="2 4" id="KW-0488">Methylation</keyword>
<dbReference type="NCBIfam" id="TIGR00020">
    <property type="entry name" value="prfB"/>
    <property type="match status" value="1"/>
</dbReference>
<gene>
    <name evidence="4 7" type="primary">prfB</name>
    <name evidence="7" type="ORF">AB6M95_02615</name>
</gene>
<feature type="domain" description="Prokaryotic-type class I peptide chain release factors" evidence="6">
    <location>
        <begin position="245"/>
        <end position="261"/>
    </location>
</feature>
<evidence type="ECO:0000256" key="2">
    <source>
        <dbReference type="ARBA" id="ARBA00022481"/>
    </source>
</evidence>
<dbReference type="Pfam" id="PF03462">
    <property type="entry name" value="PCRF"/>
    <property type="match status" value="1"/>
</dbReference>
<dbReference type="InterPro" id="IPR000352">
    <property type="entry name" value="Pep_chain_release_fac_I"/>
</dbReference>
<dbReference type="PANTHER" id="PTHR43116">
    <property type="entry name" value="PEPTIDE CHAIN RELEASE FACTOR 2"/>
    <property type="match status" value="1"/>
</dbReference>
<keyword evidence="4" id="KW-0963">Cytoplasm</keyword>
<comment type="subcellular location">
    <subcellularLocation>
        <location evidence="4">Cytoplasm</location>
    </subcellularLocation>
</comment>
<dbReference type="RefSeq" id="WP_371385174.1">
    <property type="nucleotide sequence ID" value="NZ_JBGLYH010000004.1"/>
</dbReference>
<proteinExistence type="inferred from homology"/>
<comment type="PTM">
    <text evidence="4">Methylated by PrmC. Methylation increases the termination efficiency of RF2.</text>
</comment>
<dbReference type="PANTHER" id="PTHR43116:SF3">
    <property type="entry name" value="CLASS I PEPTIDE CHAIN RELEASE FACTOR"/>
    <property type="match status" value="1"/>
</dbReference>
<dbReference type="InterPro" id="IPR005139">
    <property type="entry name" value="PCRF"/>
</dbReference>
<organism evidence="7 8">
    <name type="scientific">Pseudodesulfovibrio karagichevae</name>
    <dbReference type="NCBI Taxonomy" id="3239305"/>
    <lineage>
        <taxon>Bacteria</taxon>
        <taxon>Pseudomonadati</taxon>
        <taxon>Thermodesulfobacteriota</taxon>
        <taxon>Desulfovibrionia</taxon>
        <taxon>Desulfovibrionales</taxon>
        <taxon>Desulfovibrionaceae</taxon>
    </lineage>
</organism>
<evidence type="ECO:0000256" key="5">
    <source>
        <dbReference type="NCBIfam" id="TIGR00020"/>
    </source>
</evidence>
<comment type="similarity">
    <text evidence="1 4">Belongs to the prokaryotic/mitochondrial release factor family.</text>
</comment>
<dbReference type="Pfam" id="PF00472">
    <property type="entry name" value="RF-1"/>
    <property type="match status" value="1"/>
</dbReference>
<evidence type="ECO:0000313" key="7">
    <source>
        <dbReference type="EMBL" id="MEZ7195626.1"/>
    </source>
</evidence>
<protein>
    <recommendedName>
        <fullName evidence="4 5">Peptide chain release factor 2</fullName>
        <shortName evidence="4">RF-2</shortName>
    </recommendedName>
</protein>